<dbReference type="STRING" id="454194.PYK22_00341"/>
<accession>A0A0B6WSZ2</accession>
<reference evidence="3 4" key="1">
    <citation type="submission" date="2013-12" db="EMBL/GenBank/DDBJ databases">
        <authorList>
            <person name="Stott M."/>
        </authorList>
    </citation>
    <scope>NUCLEOTIDE SEQUENCE [LARGE SCALE GENOMIC DNA]</scope>
    <source>
        <strain evidence="3 4">K22</strain>
    </source>
</reference>
<dbReference type="PROSITE" id="PS50035">
    <property type="entry name" value="PLD"/>
    <property type="match status" value="1"/>
</dbReference>
<dbReference type="CDD" id="cd09159">
    <property type="entry name" value="PLDc_ybhO_like_2"/>
    <property type="match status" value="1"/>
</dbReference>
<evidence type="ECO:0000259" key="2">
    <source>
        <dbReference type="PROSITE" id="PS50035"/>
    </source>
</evidence>
<dbReference type="InterPro" id="IPR001736">
    <property type="entry name" value="PLipase_D/transphosphatidylase"/>
</dbReference>
<evidence type="ECO:0000313" key="3">
    <source>
        <dbReference type="EMBL" id="CDM64348.1"/>
    </source>
</evidence>
<dbReference type="InterPro" id="IPR025202">
    <property type="entry name" value="PLD-like_dom"/>
</dbReference>
<dbReference type="CDD" id="cd09110">
    <property type="entry name" value="PLDc_CLS_1"/>
    <property type="match status" value="1"/>
</dbReference>
<feature type="domain" description="PLD phosphodiesterase" evidence="2">
    <location>
        <begin position="307"/>
        <end position="334"/>
    </location>
</feature>
<name>A0A0B6WSZ2_9BACT</name>
<dbReference type="GO" id="GO:0030572">
    <property type="term" value="F:phosphatidyltransferase activity"/>
    <property type="evidence" value="ECO:0007669"/>
    <property type="project" value="UniProtKB-ARBA"/>
</dbReference>
<evidence type="ECO:0000313" key="4">
    <source>
        <dbReference type="Proteomes" id="UP000031518"/>
    </source>
</evidence>
<dbReference type="PANTHER" id="PTHR21248">
    <property type="entry name" value="CARDIOLIPIN SYNTHASE"/>
    <property type="match status" value="1"/>
</dbReference>
<dbReference type="Proteomes" id="UP000031518">
    <property type="component" value="Unassembled WGS sequence"/>
</dbReference>
<protein>
    <submittedName>
        <fullName evidence="3">Phosphatidylserine/phosphatidylglycerophosphate/ cardiolipin synthase</fullName>
    </submittedName>
</protein>
<sequence>MPGRASYESVSPVRTLAEQAFSRAAGAPLVTGNRVRLLKDAAENYPAWLDAIASATRTVHFECYIIHEDDVGRQFAEALMEKAAQGVRVRLIYDWLGALGAASRKFWRWLQGAGVEVRCFNPPQLDSPFGWLSRDHRKVLIIDGRIGFVSGLCVGQDWVGYPEKGIEPWRDTGVEIRGPAVADLELAFAQSWAATGDPLPPETLPAREQIAPEGDVALRVIAGVPNSAGTYRLDQLIAAAARRTLWLTDAYFVGTTPYVQALRSAAMDGVDVRLLVPGASDVVLMRALSRAGYRPLLEAGVRIFEWNGPMIHAKTAVADGRWARVGSSNLNIASWIGNWELDVAIEDESFARRMEEMYLEDLRSATEIVLGARRRVEPLAPRRKKRRPRIGHGSTSRAAAGMVRIGNVVEAAITDHRALGPAEARIMLFAGLLLLGLTALGILWPMAFIIPLAVLMAWTGLALVYRAWELHSKSEAPSPSMQPRKN</sequence>
<proteinExistence type="predicted"/>
<evidence type="ECO:0000256" key="1">
    <source>
        <dbReference type="SAM" id="Phobius"/>
    </source>
</evidence>
<reference evidence="3 4" key="2">
    <citation type="submission" date="2015-01" db="EMBL/GenBank/DDBJ databases">
        <title>Complete genome sequence of Pyrinomonas methylaliphatogenes type strain K22T.</title>
        <authorList>
            <person name="Lee K.C.Y."/>
            <person name="Power J.F."/>
            <person name="Dunfield P.F."/>
            <person name="Morgan X.C."/>
            <person name="Huttenhower C."/>
            <person name="Stott M.B."/>
        </authorList>
    </citation>
    <scope>NUCLEOTIDE SEQUENCE [LARGE SCALE GENOMIC DNA]</scope>
    <source>
        <strain evidence="3 4">K22</strain>
    </source>
</reference>
<dbReference type="PANTHER" id="PTHR21248:SF22">
    <property type="entry name" value="PHOSPHOLIPASE D"/>
    <property type="match status" value="1"/>
</dbReference>
<keyword evidence="1" id="KW-0472">Membrane</keyword>
<dbReference type="Gene3D" id="3.30.870.10">
    <property type="entry name" value="Endonuclease Chain A"/>
    <property type="match status" value="2"/>
</dbReference>
<dbReference type="OrthoDB" id="9762009at2"/>
<dbReference type="GO" id="GO:0032049">
    <property type="term" value="P:cardiolipin biosynthetic process"/>
    <property type="evidence" value="ECO:0007669"/>
    <property type="project" value="UniProtKB-ARBA"/>
</dbReference>
<dbReference type="SMART" id="SM00155">
    <property type="entry name" value="PLDc"/>
    <property type="match status" value="2"/>
</dbReference>
<feature type="transmembrane region" description="Helical" evidence="1">
    <location>
        <begin position="450"/>
        <end position="468"/>
    </location>
</feature>
<organism evidence="3 4">
    <name type="scientific">Pyrinomonas methylaliphatogenes</name>
    <dbReference type="NCBI Taxonomy" id="454194"/>
    <lineage>
        <taxon>Bacteria</taxon>
        <taxon>Pseudomonadati</taxon>
        <taxon>Acidobacteriota</taxon>
        <taxon>Blastocatellia</taxon>
        <taxon>Blastocatellales</taxon>
        <taxon>Pyrinomonadaceae</taxon>
        <taxon>Pyrinomonas</taxon>
    </lineage>
</organism>
<keyword evidence="1" id="KW-0812">Transmembrane</keyword>
<keyword evidence="4" id="KW-1185">Reference proteome</keyword>
<keyword evidence="1" id="KW-1133">Transmembrane helix</keyword>
<dbReference type="Pfam" id="PF13091">
    <property type="entry name" value="PLDc_2"/>
    <property type="match status" value="2"/>
</dbReference>
<dbReference type="SUPFAM" id="SSF56024">
    <property type="entry name" value="Phospholipase D/nuclease"/>
    <property type="match status" value="2"/>
</dbReference>
<dbReference type="AlphaFoldDB" id="A0A0B6WSZ2"/>
<dbReference type="EMBL" id="CBXV010000002">
    <property type="protein sequence ID" value="CDM64348.1"/>
    <property type="molecule type" value="Genomic_DNA"/>
</dbReference>
<gene>
    <name evidence="3" type="ORF">PYK22_00341</name>
</gene>